<evidence type="ECO:0000256" key="1">
    <source>
        <dbReference type="SAM" id="SignalP"/>
    </source>
</evidence>
<evidence type="ECO:0000313" key="3">
    <source>
        <dbReference type="Proteomes" id="UP000198337"/>
    </source>
</evidence>
<name>A0ABY1SED4_9FLAO</name>
<dbReference type="RefSeq" id="WP_143815166.1">
    <property type="nucleotide sequence ID" value="NZ_FZNV01000001.1"/>
</dbReference>
<reference evidence="2 3" key="1">
    <citation type="submission" date="2017-06" db="EMBL/GenBank/DDBJ databases">
        <authorList>
            <person name="Varghese N."/>
            <person name="Submissions S."/>
        </authorList>
    </citation>
    <scope>NUCLEOTIDE SEQUENCE [LARGE SCALE GENOMIC DNA]</scope>
    <source>
        <strain evidence="2 3">DSM 19840</strain>
    </source>
</reference>
<dbReference type="EMBL" id="FZNV01000001">
    <property type="protein sequence ID" value="SNR30192.1"/>
    <property type="molecule type" value="Genomic_DNA"/>
</dbReference>
<keyword evidence="3" id="KW-1185">Reference proteome</keyword>
<evidence type="ECO:0000313" key="2">
    <source>
        <dbReference type="EMBL" id="SNR30192.1"/>
    </source>
</evidence>
<sequence length="71" mass="7864">MKSIFSKTFFVPLVILLSMLCLTSCGKDYDLVSEYVVRNATSNDLIHGSVENASFNVHVVNDPLEGTVKKK</sequence>
<feature type="chain" id="PRO_5046053005" evidence="1">
    <location>
        <begin position="27"/>
        <end position="71"/>
    </location>
</feature>
<protein>
    <submittedName>
        <fullName evidence="2">Uncharacterized protein</fullName>
    </submittedName>
</protein>
<organism evidence="2 3">
    <name type="scientific">Maribacter sedimenticola</name>
    <dbReference type="NCBI Taxonomy" id="228956"/>
    <lineage>
        <taxon>Bacteria</taxon>
        <taxon>Pseudomonadati</taxon>
        <taxon>Bacteroidota</taxon>
        <taxon>Flavobacteriia</taxon>
        <taxon>Flavobacteriales</taxon>
        <taxon>Flavobacteriaceae</taxon>
        <taxon>Maribacter</taxon>
    </lineage>
</organism>
<proteinExistence type="predicted"/>
<comment type="caution">
    <text evidence="2">The sequence shown here is derived from an EMBL/GenBank/DDBJ whole genome shotgun (WGS) entry which is preliminary data.</text>
</comment>
<feature type="signal peptide" evidence="1">
    <location>
        <begin position="1"/>
        <end position="26"/>
    </location>
</feature>
<keyword evidence="1" id="KW-0732">Signal</keyword>
<accession>A0ABY1SED4</accession>
<gene>
    <name evidence="2" type="ORF">SAMN04488009_1041</name>
</gene>
<dbReference type="Proteomes" id="UP000198337">
    <property type="component" value="Unassembled WGS sequence"/>
</dbReference>